<dbReference type="InterPro" id="IPR052002">
    <property type="entry name" value="Even-skipped_HD"/>
</dbReference>
<dbReference type="PROSITE" id="PS50071">
    <property type="entry name" value="HOMEOBOX_2"/>
    <property type="match status" value="1"/>
</dbReference>
<sequence length="324" mass="36835">MQSFDIESLIGKDIKKEPPRVEPLRTDSTTPSFDRTLLQRDFVAEPLRSGATNFDSTTTTDSRLNPGFRAALPIISDPKSLCSSSSAQEIRDDGGMRRYRTAFSREQISRLEKEFARENYVSRPKRCELAAQLNLPEGTIKVWFQNRRMKDKRQKMATLHWPFVDHQVTAYMLNPFYYEAWRSSFVPKLCAPSVVRPLLTTAPLFAPPTCTSSSPETKTPDPVVTPNATPPFNVWFQNRRMKDKRQKMATLHWPFVDHQVTAYMLNPFYYEAWRSSFVPKLCAPSVVRPLLTTAPLFAPPTCTSSSPETKTPDPVVTPNATPPT</sequence>
<dbReference type="OrthoDB" id="6159439at2759"/>
<comment type="subcellular location">
    <subcellularLocation>
        <location evidence="1 7 8">Nucleus</location>
    </subcellularLocation>
</comment>
<keyword evidence="5 7" id="KW-0539">Nucleus</keyword>
<evidence type="ECO:0000313" key="11">
    <source>
        <dbReference type="EMBL" id="KHN78684.1"/>
    </source>
</evidence>
<dbReference type="PANTHER" id="PTHR46294">
    <property type="entry name" value="SEGMENTATION PROTEIN EVEN-SKIPPED"/>
    <property type="match status" value="1"/>
</dbReference>
<comment type="caution">
    <text evidence="11">The sequence shown here is derived from an EMBL/GenBank/DDBJ whole genome shotgun (WGS) entry which is preliminary data.</text>
</comment>
<evidence type="ECO:0000256" key="6">
    <source>
        <dbReference type="ARBA" id="ARBA00038449"/>
    </source>
</evidence>
<dbReference type="PANTHER" id="PTHR46294:SF4">
    <property type="entry name" value="SEGMENTATION PROTEIN EVEN-SKIPPED"/>
    <property type="match status" value="1"/>
</dbReference>
<dbReference type="EMBL" id="JPKZ01002066">
    <property type="protein sequence ID" value="KHN78684.1"/>
    <property type="molecule type" value="Genomic_DNA"/>
</dbReference>
<dbReference type="GO" id="GO:0000981">
    <property type="term" value="F:DNA-binding transcription factor activity, RNA polymerase II-specific"/>
    <property type="evidence" value="ECO:0007669"/>
    <property type="project" value="InterPro"/>
</dbReference>
<evidence type="ECO:0000256" key="3">
    <source>
        <dbReference type="ARBA" id="ARBA00023125"/>
    </source>
</evidence>
<proteinExistence type="inferred from homology"/>
<feature type="compositionally biased region" description="Basic and acidic residues" evidence="9">
    <location>
        <begin position="10"/>
        <end position="25"/>
    </location>
</feature>
<feature type="region of interest" description="Disordered" evidence="9">
    <location>
        <begin position="298"/>
        <end position="324"/>
    </location>
</feature>
<dbReference type="Proteomes" id="UP000031036">
    <property type="component" value="Unassembled WGS sequence"/>
</dbReference>
<reference evidence="11 12" key="1">
    <citation type="submission" date="2014-11" db="EMBL/GenBank/DDBJ databases">
        <title>Genetic blueprint of the zoonotic pathogen Toxocara canis.</title>
        <authorList>
            <person name="Zhu X.-Q."/>
            <person name="Korhonen P.K."/>
            <person name="Cai H."/>
            <person name="Young N.D."/>
            <person name="Nejsum P."/>
            <person name="von Samson-Himmelstjerna G."/>
            <person name="Boag P.R."/>
            <person name="Tan P."/>
            <person name="Li Q."/>
            <person name="Min J."/>
            <person name="Yang Y."/>
            <person name="Wang X."/>
            <person name="Fang X."/>
            <person name="Hall R.S."/>
            <person name="Hofmann A."/>
            <person name="Sternberg P.W."/>
            <person name="Jex A.R."/>
            <person name="Gasser R.B."/>
        </authorList>
    </citation>
    <scope>NUCLEOTIDE SEQUENCE [LARGE SCALE GENOMIC DNA]</scope>
    <source>
        <strain evidence="11">PN_DK_2014</strain>
    </source>
</reference>
<gene>
    <name evidence="11" type="primary">vab-7</name>
    <name evidence="11" type="ORF">Tcan_13695</name>
</gene>
<feature type="DNA-binding region" description="Homeobox" evidence="7">
    <location>
        <begin position="96"/>
        <end position="155"/>
    </location>
</feature>
<evidence type="ECO:0000259" key="10">
    <source>
        <dbReference type="PROSITE" id="PS50071"/>
    </source>
</evidence>
<name>A0A0B2VB38_TOXCA</name>
<dbReference type="InterPro" id="IPR017970">
    <property type="entry name" value="Homeobox_CS"/>
</dbReference>
<protein>
    <submittedName>
        <fullName evidence="11">Homeobox protein vab-7</fullName>
    </submittedName>
</protein>
<accession>A0A0B2VB38</accession>
<dbReference type="SMART" id="SM00389">
    <property type="entry name" value="HOX"/>
    <property type="match status" value="1"/>
</dbReference>
<organism evidence="11 12">
    <name type="scientific">Toxocara canis</name>
    <name type="common">Canine roundworm</name>
    <dbReference type="NCBI Taxonomy" id="6265"/>
    <lineage>
        <taxon>Eukaryota</taxon>
        <taxon>Metazoa</taxon>
        <taxon>Ecdysozoa</taxon>
        <taxon>Nematoda</taxon>
        <taxon>Chromadorea</taxon>
        <taxon>Rhabditida</taxon>
        <taxon>Spirurina</taxon>
        <taxon>Ascaridomorpha</taxon>
        <taxon>Ascaridoidea</taxon>
        <taxon>Toxocaridae</taxon>
        <taxon>Toxocara</taxon>
    </lineage>
</organism>
<feature type="region of interest" description="Disordered" evidence="9">
    <location>
        <begin position="1"/>
        <end position="32"/>
    </location>
</feature>
<keyword evidence="4 7" id="KW-0371">Homeobox</keyword>
<dbReference type="PRINTS" id="PR00024">
    <property type="entry name" value="HOMEOBOX"/>
</dbReference>
<keyword evidence="2" id="KW-0217">Developmental protein</keyword>
<dbReference type="InterPro" id="IPR001356">
    <property type="entry name" value="HD"/>
</dbReference>
<evidence type="ECO:0000313" key="12">
    <source>
        <dbReference type="Proteomes" id="UP000031036"/>
    </source>
</evidence>
<dbReference type="GO" id="GO:0000978">
    <property type="term" value="F:RNA polymerase II cis-regulatory region sequence-specific DNA binding"/>
    <property type="evidence" value="ECO:0007669"/>
    <property type="project" value="TreeGrafter"/>
</dbReference>
<comment type="similarity">
    <text evidence="6">Belongs to the even-skipped homeobox family.</text>
</comment>
<dbReference type="Pfam" id="PF00046">
    <property type="entry name" value="Homeodomain"/>
    <property type="match status" value="1"/>
</dbReference>
<evidence type="ECO:0000256" key="2">
    <source>
        <dbReference type="ARBA" id="ARBA00022473"/>
    </source>
</evidence>
<evidence type="ECO:0000256" key="5">
    <source>
        <dbReference type="ARBA" id="ARBA00023242"/>
    </source>
</evidence>
<evidence type="ECO:0000256" key="1">
    <source>
        <dbReference type="ARBA" id="ARBA00004123"/>
    </source>
</evidence>
<dbReference type="InterPro" id="IPR009057">
    <property type="entry name" value="Homeodomain-like_sf"/>
</dbReference>
<dbReference type="AlphaFoldDB" id="A0A0B2VB38"/>
<dbReference type="Gene3D" id="1.10.10.60">
    <property type="entry name" value="Homeodomain-like"/>
    <property type="match status" value="1"/>
</dbReference>
<dbReference type="SUPFAM" id="SSF46689">
    <property type="entry name" value="Homeodomain-like"/>
    <property type="match status" value="1"/>
</dbReference>
<evidence type="ECO:0000256" key="7">
    <source>
        <dbReference type="PROSITE-ProRule" id="PRU00108"/>
    </source>
</evidence>
<dbReference type="GO" id="GO:0048663">
    <property type="term" value="P:neuron fate commitment"/>
    <property type="evidence" value="ECO:0007669"/>
    <property type="project" value="UniProtKB-ARBA"/>
</dbReference>
<evidence type="ECO:0000256" key="9">
    <source>
        <dbReference type="SAM" id="MobiDB-lite"/>
    </source>
</evidence>
<keyword evidence="12" id="KW-1185">Reference proteome</keyword>
<dbReference type="PROSITE" id="PS00027">
    <property type="entry name" value="HOMEOBOX_1"/>
    <property type="match status" value="1"/>
</dbReference>
<feature type="domain" description="Homeobox" evidence="10">
    <location>
        <begin position="94"/>
        <end position="154"/>
    </location>
</feature>
<dbReference type="InterPro" id="IPR020479">
    <property type="entry name" value="HD_metazoa"/>
</dbReference>
<evidence type="ECO:0000256" key="8">
    <source>
        <dbReference type="RuleBase" id="RU000682"/>
    </source>
</evidence>
<evidence type="ECO:0000256" key="4">
    <source>
        <dbReference type="ARBA" id="ARBA00023155"/>
    </source>
</evidence>
<dbReference type="STRING" id="6265.A0A0B2VB38"/>
<keyword evidence="3 7" id="KW-0238">DNA-binding</keyword>
<dbReference type="CDD" id="cd00086">
    <property type="entry name" value="homeodomain"/>
    <property type="match status" value="1"/>
</dbReference>
<dbReference type="FunFam" id="1.10.10.60:FF:000417">
    <property type="entry name" value="Even-skipped homeobox 1"/>
    <property type="match status" value="1"/>
</dbReference>
<dbReference type="GO" id="GO:0005634">
    <property type="term" value="C:nucleus"/>
    <property type="evidence" value="ECO:0007669"/>
    <property type="project" value="UniProtKB-SubCell"/>
</dbReference>